<feature type="compositionally biased region" description="Polar residues" evidence="1">
    <location>
        <begin position="22"/>
        <end position="37"/>
    </location>
</feature>
<protein>
    <recommendedName>
        <fullName evidence="4">BTB domain-containing protein</fullName>
    </recommendedName>
</protein>
<accession>Q0CM74</accession>
<feature type="region of interest" description="Disordered" evidence="1">
    <location>
        <begin position="399"/>
        <end position="427"/>
    </location>
</feature>
<proteinExistence type="predicted"/>
<gene>
    <name evidence="2" type="ORF">ATEG_05210</name>
</gene>
<dbReference type="GeneID" id="4321090"/>
<feature type="region of interest" description="Disordered" evidence="1">
    <location>
        <begin position="19"/>
        <end position="42"/>
    </location>
</feature>
<feature type="compositionally biased region" description="Acidic residues" evidence="1">
    <location>
        <begin position="399"/>
        <end position="410"/>
    </location>
</feature>
<reference evidence="3" key="1">
    <citation type="submission" date="2005-09" db="EMBL/GenBank/DDBJ databases">
        <title>Annotation of the Aspergillus terreus NIH2624 genome.</title>
        <authorList>
            <person name="Birren B.W."/>
            <person name="Lander E.S."/>
            <person name="Galagan J.E."/>
            <person name="Nusbaum C."/>
            <person name="Devon K."/>
            <person name="Henn M."/>
            <person name="Ma L.-J."/>
            <person name="Jaffe D.B."/>
            <person name="Butler J."/>
            <person name="Alvarez P."/>
            <person name="Gnerre S."/>
            <person name="Grabherr M."/>
            <person name="Kleber M."/>
            <person name="Mauceli E.W."/>
            <person name="Brockman W."/>
            <person name="Rounsley S."/>
            <person name="Young S.K."/>
            <person name="LaButti K."/>
            <person name="Pushparaj V."/>
            <person name="DeCaprio D."/>
            <person name="Crawford M."/>
            <person name="Koehrsen M."/>
            <person name="Engels R."/>
            <person name="Montgomery P."/>
            <person name="Pearson M."/>
            <person name="Howarth C."/>
            <person name="Larson L."/>
            <person name="Luoma S."/>
            <person name="White J."/>
            <person name="Alvarado L."/>
            <person name="Kodira C.D."/>
            <person name="Zeng Q."/>
            <person name="Oleary S."/>
            <person name="Yandava C."/>
            <person name="Denning D.W."/>
            <person name="Nierman W.C."/>
            <person name="Milne T."/>
            <person name="Madden K."/>
        </authorList>
    </citation>
    <scope>NUCLEOTIDE SEQUENCE [LARGE SCALE GENOMIC DNA]</scope>
    <source>
        <strain evidence="3">NIH 2624 / FGSC A1156</strain>
    </source>
</reference>
<feature type="compositionally biased region" description="Polar residues" evidence="1">
    <location>
        <begin position="116"/>
        <end position="129"/>
    </location>
</feature>
<dbReference type="EMBL" id="CH476600">
    <property type="protein sequence ID" value="EAU34279.1"/>
    <property type="molecule type" value="Genomic_DNA"/>
</dbReference>
<dbReference type="OrthoDB" id="5398371at2759"/>
<feature type="compositionally biased region" description="Basic and acidic residues" evidence="1">
    <location>
        <begin position="131"/>
        <end position="140"/>
    </location>
</feature>
<evidence type="ECO:0000313" key="2">
    <source>
        <dbReference type="EMBL" id="EAU34279.1"/>
    </source>
</evidence>
<dbReference type="AlphaFoldDB" id="Q0CM74"/>
<dbReference type="VEuPathDB" id="FungiDB:ATEG_05210"/>
<sequence>MASGPSDGLEDSFGSLKLHHVTNGTRSPSKTTGQSAGSPPFIPAKTVLPNESGLPAKVILSTGDVLVEYVCPNNISNTSRENEGCRWQVSSEDLTKNSPYFRALLDPLKFYEGRQFSHQKSIRQESTAATRDARKDHPDESDSNDGFSSLPIIKLPSEHFSPELGIDAIETFLKILTFNSFIHEEQENFNAELRLKPPYLVARLIELADAFNSSDVVREALTRCAYSFGKSKSPPWKFDTSILKQSEDRIRQTIYISRFTDERIVFQVFSHALVLLGSRFWANGLDTPRSTTFRWRHLPDGLEEELYYRRQCVLNTITDLQASFLRAYGALDTTDTTKPPPTSHTTTITTVPTRHYQCRCGLGNASACDAFHLGQMTRFFALRTRTIFLGSTLIDPDFNPDADSDSDGGSDDGHDARGQPLPSAPPSDITALISSLKQFPDYQIDTHHTGCGVRRRFLPPLDCIERFVGDSRGLLGVDLRSWDAAQWPLASGSWANRAVRRALVVDIHFSRINAIHRMTPGASRPDSPEENARLLFTAKRRNWEA</sequence>
<evidence type="ECO:0008006" key="4">
    <source>
        <dbReference type="Google" id="ProtNLM"/>
    </source>
</evidence>
<dbReference type="OMA" id="ACDAFHL"/>
<name>Q0CM74_ASPTN</name>
<dbReference type="Proteomes" id="UP000007963">
    <property type="component" value="Unassembled WGS sequence"/>
</dbReference>
<evidence type="ECO:0000256" key="1">
    <source>
        <dbReference type="SAM" id="MobiDB-lite"/>
    </source>
</evidence>
<dbReference type="RefSeq" id="XP_001214388.1">
    <property type="nucleotide sequence ID" value="XM_001214388.1"/>
</dbReference>
<feature type="region of interest" description="Disordered" evidence="1">
    <location>
        <begin position="116"/>
        <end position="148"/>
    </location>
</feature>
<dbReference type="HOGENOM" id="CLU_024593_0_0_1"/>
<organism evidence="2 3">
    <name type="scientific">Aspergillus terreus (strain NIH 2624 / FGSC A1156)</name>
    <dbReference type="NCBI Taxonomy" id="341663"/>
    <lineage>
        <taxon>Eukaryota</taxon>
        <taxon>Fungi</taxon>
        <taxon>Dikarya</taxon>
        <taxon>Ascomycota</taxon>
        <taxon>Pezizomycotina</taxon>
        <taxon>Eurotiomycetes</taxon>
        <taxon>Eurotiomycetidae</taxon>
        <taxon>Eurotiales</taxon>
        <taxon>Aspergillaceae</taxon>
        <taxon>Aspergillus</taxon>
        <taxon>Aspergillus subgen. Circumdati</taxon>
    </lineage>
</organism>
<dbReference type="eggNOG" id="ENOG502S016">
    <property type="taxonomic scope" value="Eukaryota"/>
</dbReference>
<evidence type="ECO:0000313" key="3">
    <source>
        <dbReference type="Proteomes" id="UP000007963"/>
    </source>
</evidence>